<dbReference type="Proteomes" id="UP000253940">
    <property type="component" value="Chromosome"/>
</dbReference>
<organism evidence="5 6">
    <name type="scientific">Aquirhabdus parva</name>
    <dbReference type="NCBI Taxonomy" id="2283318"/>
    <lineage>
        <taxon>Bacteria</taxon>
        <taxon>Pseudomonadati</taxon>
        <taxon>Pseudomonadota</taxon>
        <taxon>Gammaproteobacteria</taxon>
        <taxon>Moraxellales</taxon>
        <taxon>Moraxellaceae</taxon>
        <taxon>Aquirhabdus</taxon>
    </lineage>
</organism>
<dbReference type="InterPro" id="IPR036250">
    <property type="entry name" value="AcylCo_DH-like_C"/>
</dbReference>
<dbReference type="OrthoDB" id="6502068at2"/>
<name>A0A345P7S8_9GAMM</name>
<dbReference type="SUPFAM" id="SSF47203">
    <property type="entry name" value="Acyl-CoA dehydrogenase C-terminal domain-like"/>
    <property type="match status" value="1"/>
</dbReference>
<keyword evidence="6" id="KW-1185">Reference proteome</keyword>
<dbReference type="GO" id="GO:0016712">
    <property type="term" value="F:oxidoreductase activity, acting on paired donors, with incorporation or reduction of molecular oxygen, reduced flavin or flavoprotein as one donor, and incorporation of one atom of oxygen"/>
    <property type="evidence" value="ECO:0007669"/>
    <property type="project" value="TreeGrafter"/>
</dbReference>
<dbReference type="InterPro" id="IPR046373">
    <property type="entry name" value="Acyl-CoA_Oxase/DH_mid-dom_sf"/>
</dbReference>
<evidence type="ECO:0000256" key="2">
    <source>
        <dbReference type="ARBA" id="ARBA00049661"/>
    </source>
</evidence>
<dbReference type="Gene3D" id="2.40.110.10">
    <property type="entry name" value="Butyryl-CoA Dehydrogenase, subunit A, domain 2"/>
    <property type="match status" value="1"/>
</dbReference>
<dbReference type="AlphaFoldDB" id="A0A345P7S8"/>
<dbReference type="Gene3D" id="1.10.540.10">
    <property type="entry name" value="Acyl-CoA dehydrogenase/oxidase, N-terminal domain"/>
    <property type="match status" value="1"/>
</dbReference>
<dbReference type="NCBIfam" id="TIGR04022">
    <property type="entry name" value="sulfur_SfnB"/>
    <property type="match status" value="1"/>
</dbReference>
<dbReference type="InterPro" id="IPR023922">
    <property type="entry name" value="S04_starv_induced_SfnB"/>
</dbReference>
<dbReference type="GO" id="GO:0005737">
    <property type="term" value="C:cytoplasm"/>
    <property type="evidence" value="ECO:0007669"/>
    <property type="project" value="TreeGrafter"/>
</dbReference>
<evidence type="ECO:0000313" key="5">
    <source>
        <dbReference type="EMBL" id="AXI03337.1"/>
    </source>
</evidence>
<dbReference type="InterPro" id="IPR009100">
    <property type="entry name" value="AcylCoA_DH/oxidase_NM_dom_sf"/>
</dbReference>
<dbReference type="Pfam" id="PF08028">
    <property type="entry name" value="Acyl-CoA_dh_2"/>
    <property type="match status" value="1"/>
</dbReference>
<evidence type="ECO:0000259" key="3">
    <source>
        <dbReference type="Pfam" id="PF02771"/>
    </source>
</evidence>
<sequence length="402" mass="44306">MTHLIENALPTVHVIKDDQQAIEVATRLAEQFALSSAERDIERILPYVELDLLSHSGLLAITVPKRFGGAEVSAQTLATVIALLSAADGSIGQIPQNHFYALEVLRVNGTDAQQKKLYAEVLAGQRFGNALAEFHTKAANLRTSRLVFDGENYSITGQKFYCTGALYAHRIPTLVSDEHGQDFLVFVDQRAEGVKIVDDWSGFGQRTTGSGSVYFDQVNVDAIDIIPFNTAFERPTTVGPFAQLMHAAIDTGIAQAALHESIEFIRTRARAWIDAHVEQAQQDPLTIYEIGNLSVEVRATQSLLNRAARLVQIAQQNPTIQTIADASIAVAEARAQSTEVSLLAGSKLIELGGSRASQRSDNLDRFWRNARVHTLHDPVRWKYHAIGNYYLNNILPPRRGTL</sequence>
<accession>A0A345P7S8</accession>
<feature type="domain" description="Acyl-CoA dehydrogenase/oxidase N-terminal" evidence="3">
    <location>
        <begin position="24"/>
        <end position="124"/>
    </location>
</feature>
<protein>
    <submittedName>
        <fullName evidence="5">SfnB family sulfur acquisition oxidoreductase</fullName>
        <ecNumber evidence="5">1.-.-.-</ecNumber>
    </submittedName>
</protein>
<reference evidence="5 6" key="1">
    <citation type="submission" date="2018-07" db="EMBL/GenBank/DDBJ databases">
        <title>Genome sequencing of Moraxellaceae gen. HYN0046.</title>
        <authorList>
            <person name="Kim M."/>
            <person name="Yi H."/>
        </authorList>
    </citation>
    <scope>NUCLEOTIDE SEQUENCE [LARGE SCALE GENOMIC DNA]</scope>
    <source>
        <strain evidence="5 6">HYN0046</strain>
    </source>
</reference>
<dbReference type="PANTHER" id="PTHR48083">
    <property type="entry name" value="MEDIUM-CHAIN SPECIFIC ACYL-COA DEHYDROGENASE, MITOCHONDRIAL-RELATED"/>
    <property type="match status" value="1"/>
</dbReference>
<evidence type="ECO:0000313" key="6">
    <source>
        <dbReference type="Proteomes" id="UP000253940"/>
    </source>
</evidence>
<dbReference type="Gene3D" id="1.20.140.10">
    <property type="entry name" value="Butyryl-CoA Dehydrogenase, subunit A, domain 3"/>
    <property type="match status" value="1"/>
</dbReference>
<evidence type="ECO:0000256" key="1">
    <source>
        <dbReference type="ARBA" id="ARBA00023002"/>
    </source>
</evidence>
<dbReference type="InterPro" id="IPR050741">
    <property type="entry name" value="Acyl-CoA_dehydrogenase"/>
</dbReference>
<dbReference type="GO" id="GO:0050660">
    <property type="term" value="F:flavin adenine dinucleotide binding"/>
    <property type="evidence" value="ECO:0007669"/>
    <property type="project" value="InterPro"/>
</dbReference>
<dbReference type="PANTHER" id="PTHR48083:SF19">
    <property type="entry name" value="FLAVIN-DEPENDENT MONOOXYGENASE, OXYGENASE SUBUNIT HSAA"/>
    <property type="match status" value="1"/>
</dbReference>
<dbReference type="RefSeq" id="WP_114899446.1">
    <property type="nucleotide sequence ID" value="NZ_CP031222.1"/>
</dbReference>
<feature type="domain" description="Acyl-CoA dehydrogenase C-terminal" evidence="4">
    <location>
        <begin position="244"/>
        <end position="377"/>
    </location>
</feature>
<gene>
    <name evidence="5" type="ORF">HYN46_11085</name>
</gene>
<dbReference type="InterPro" id="IPR013107">
    <property type="entry name" value="Acyl-CoA_DH_C"/>
</dbReference>
<dbReference type="EMBL" id="CP031222">
    <property type="protein sequence ID" value="AXI03337.1"/>
    <property type="molecule type" value="Genomic_DNA"/>
</dbReference>
<evidence type="ECO:0000259" key="4">
    <source>
        <dbReference type="Pfam" id="PF08028"/>
    </source>
</evidence>
<dbReference type="SUPFAM" id="SSF56645">
    <property type="entry name" value="Acyl-CoA dehydrogenase NM domain-like"/>
    <property type="match status" value="1"/>
</dbReference>
<keyword evidence="1 5" id="KW-0560">Oxidoreductase</keyword>
<dbReference type="InterPro" id="IPR037069">
    <property type="entry name" value="AcylCoA_DH/ox_N_sf"/>
</dbReference>
<dbReference type="KEGG" id="mbah:HYN46_11085"/>
<dbReference type="InterPro" id="IPR013786">
    <property type="entry name" value="AcylCoA_DH/ox_N"/>
</dbReference>
<dbReference type="PIRSF" id="PIRSF016578">
    <property type="entry name" value="HsaA"/>
    <property type="match status" value="1"/>
</dbReference>
<dbReference type="EC" id="1.-.-.-" evidence="5"/>
<dbReference type="GO" id="GO:0003995">
    <property type="term" value="F:acyl-CoA dehydrogenase activity"/>
    <property type="evidence" value="ECO:0007669"/>
    <property type="project" value="TreeGrafter"/>
</dbReference>
<dbReference type="GO" id="GO:0033539">
    <property type="term" value="P:fatty acid beta-oxidation using acyl-CoA dehydrogenase"/>
    <property type="evidence" value="ECO:0007669"/>
    <property type="project" value="TreeGrafter"/>
</dbReference>
<comment type="similarity">
    <text evidence="2">Belongs to the HpaH/HsaA monooxygenase family.</text>
</comment>
<dbReference type="Pfam" id="PF02771">
    <property type="entry name" value="Acyl-CoA_dh_N"/>
    <property type="match status" value="1"/>
</dbReference>
<proteinExistence type="inferred from homology"/>